<evidence type="ECO:0000313" key="6">
    <source>
        <dbReference type="Proteomes" id="UP000001396"/>
    </source>
</evidence>
<sequence>MADMIKSEKDDNLSLPKATVSKLIKEVLPEGVKCSTETRDLILECCVETRKTIAAEHVIKALNELGFNEYTQKVSEVYDKHKEEASAKPSKSKKFEGNKPPEQLLREQQLLFAQAKSAYQSNNNGGEQQQPPTE</sequence>
<dbReference type="GO" id="GO:0046982">
    <property type="term" value="F:protein heterodimerization activity"/>
    <property type="evidence" value="ECO:0007669"/>
    <property type="project" value="InterPro"/>
</dbReference>
<gene>
    <name evidence="5" type="primary">dr1</name>
    <name evidence="5" type="ORF">PPL_08318</name>
</gene>
<dbReference type="InterPro" id="IPR003958">
    <property type="entry name" value="CBFA_NFYB_domain"/>
</dbReference>
<evidence type="ECO:0000313" key="5">
    <source>
        <dbReference type="EMBL" id="EFA78852.1"/>
    </source>
</evidence>
<dbReference type="Gene3D" id="1.10.20.10">
    <property type="entry name" value="Histone, subunit A"/>
    <property type="match status" value="2"/>
</dbReference>
<dbReference type="GO" id="GO:0016251">
    <property type="term" value="F:RNA polymerase II general transcription initiation factor activity"/>
    <property type="evidence" value="ECO:0007669"/>
    <property type="project" value="TreeGrafter"/>
</dbReference>
<evidence type="ECO:0000259" key="4">
    <source>
        <dbReference type="Pfam" id="PF00808"/>
    </source>
</evidence>
<dbReference type="OMA" id="RDAKFKK"/>
<dbReference type="PANTHER" id="PTHR46138:SF1">
    <property type="entry name" value="PROTEIN DR1"/>
    <property type="match status" value="1"/>
</dbReference>
<evidence type="ECO:0000256" key="1">
    <source>
        <dbReference type="ARBA" id="ARBA00004123"/>
    </source>
</evidence>
<feature type="region of interest" description="Disordered" evidence="3">
    <location>
        <begin position="79"/>
        <end position="101"/>
    </location>
</feature>
<dbReference type="STRING" id="670386.D3BHV2"/>
<dbReference type="PANTHER" id="PTHR46138">
    <property type="entry name" value="PROTEIN DR1"/>
    <property type="match status" value="1"/>
</dbReference>
<accession>D3BHV2</accession>
<dbReference type="GO" id="GO:0017025">
    <property type="term" value="F:TBP-class protein binding"/>
    <property type="evidence" value="ECO:0007669"/>
    <property type="project" value="TreeGrafter"/>
</dbReference>
<dbReference type="GO" id="GO:0051123">
    <property type="term" value="P:RNA polymerase II preinitiation complex assembly"/>
    <property type="evidence" value="ECO:0007669"/>
    <property type="project" value="TreeGrafter"/>
</dbReference>
<dbReference type="CDD" id="cd22905">
    <property type="entry name" value="HFD_Dr1"/>
    <property type="match status" value="1"/>
</dbReference>
<dbReference type="RefSeq" id="XP_020430976.1">
    <property type="nucleotide sequence ID" value="XM_020579137.1"/>
</dbReference>
<keyword evidence="6" id="KW-1185">Reference proteome</keyword>
<dbReference type="FunCoup" id="D3BHV2">
    <property type="interactions" value="665"/>
</dbReference>
<name>D3BHV2_HETP5</name>
<dbReference type="AlphaFoldDB" id="D3BHV2"/>
<dbReference type="InterPro" id="IPR009072">
    <property type="entry name" value="Histone-fold"/>
</dbReference>
<dbReference type="GO" id="GO:0017054">
    <property type="term" value="C:negative cofactor 2 complex"/>
    <property type="evidence" value="ECO:0007669"/>
    <property type="project" value="InterPro"/>
</dbReference>
<dbReference type="Pfam" id="PF00808">
    <property type="entry name" value="CBFD_NFYB_HMF"/>
    <property type="match status" value="1"/>
</dbReference>
<keyword evidence="2" id="KW-0539">Nucleus</keyword>
<dbReference type="Proteomes" id="UP000001396">
    <property type="component" value="Unassembled WGS sequence"/>
</dbReference>
<dbReference type="GO" id="GO:0000122">
    <property type="term" value="P:negative regulation of transcription by RNA polymerase II"/>
    <property type="evidence" value="ECO:0007669"/>
    <property type="project" value="InterPro"/>
</dbReference>
<comment type="caution">
    <text evidence="5">The sequence shown here is derived from an EMBL/GenBank/DDBJ whole genome shotgun (WGS) entry which is preliminary data.</text>
</comment>
<feature type="domain" description="Transcription factor CBF/NF-Y/archaeal histone" evidence="4">
    <location>
        <begin position="14"/>
        <end position="48"/>
    </location>
</feature>
<comment type="subcellular location">
    <subcellularLocation>
        <location evidence="1">Nucleus</location>
    </subcellularLocation>
</comment>
<protein>
    <submittedName>
        <fullName evidence="5">Putative histone-like transcription factor</fullName>
    </submittedName>
</protein>
<dbReference type="GeneID" id="31363798"/>
<dbReference type="SUPFAM" id="SSF47113">
    <property type="entry name" value="Histone-fold"/>
    <property type="match status" value="1"/>
</dbReference>
<dbReference type="InParanoid" id="D3BHV2"/>
<organism evidence="5 6">
    <name type="scientific">Heterostelium pallidum (strain ATCC 26659 / Pp 5 / PN500)</name>
    <name type="common">Cellular slime mold</name>
    <name type="synonym">Polysphondylium pallidum</name>
    <dbReference type="NCBI Taxonomy" id="670386"/>
    <lineage>
        <taxon>Eukaryota</taxon>
        <taxon>Amoebozoa</taxon>
        <taxon>Evosea</taxon>
        <taxon>Eumycetozoa</taxon>
        <taxon>Dictyostelia</taxon>
        <taxon>Acytosteliales</taxon>
        <taxon>Acytosteliaceae</taxon>
        <taxon>Heterostelium</taxon>
    </lineage>
</organism>
<proteinExistence type="predicted"/>
<reference evidence="5 6" key="1">
    <citation type="journal article" date="2011" name="Genome Res.">
        <title>Phylogeny-wide analysis of social amoeba genomes highlights ancient origins for complex intercellular communication.</title>
        <authorList>
            <person name="Heidel A.J."/>
            <person name="Lawal H.M."/>
            <person name="Felder M."/>
            <person name="Schilde C."/>
            <person name="Helps N.R."/>
            <person name="Tunggal B."/>
            <person name="Rivero F."/>
            <person name="John U."/>
            <person name="Schleicher M."/>
            <person name="Eichinger L."/>
            <person name="Platzer M."/>
            <person name="Noegel A.A."/>
            <person name="Schaap P."/>
            <person name="Gloeckner G."/>
        </authorList>
    </citation>
    <scope>NUCLEOTIDE SEQUENCE [LARGE SCALE GENOMIC DNA]</scope>
    <source>
        <strain evidence="6">ATCC 26659 / Pp 5 / PN500</strain>
    </source>
</reference>
<dbReference type="EMBL" id="ADBJ01000037">
    <property type="protein sequence ID" value="EFA78852.1"/>
    <property type="molecule type" value="Genomic_DNA"/>
</dbReference>
<evidence type="ECO:0000256" key="3">
    <source>
        <dbReference type="SAM" id="MobiDB-lite"/>
    </source>
</evidence>
<evidence type="ECO:0000256" key="2">
    <source>
        <dbReference type="ARBA" id="ARBA00023242"/>
    </source>
</evidence>
<dbReference type="InterPro" id="IPR042225">
    <property type="entry name" value="Ncb2"/>
</dbReference>